<keyword evidence="2" id="KW-1185">Reference proteome</keyword>
<evidence type="ECO:0000313" key="1">
    <source>
        <dbReference type="EMBL" id="AZT89615.1"/>
    </source>
</evidence>
<dbReference type="AlphaFoldDB" id="A0A3T0D324"/>
<accession>A0A3T0D324</accession>
<gene>
    <name evidence="1" type="ORF">ELD05_02450</name>
</gene>
<evidence type="ECO:0000313" key="2">
    <source>
        <dbReference type="Proteomes" id="UP000282930"/>
    </source>
</evidence>
<proteinExistence type="predicted"/>
<sequence length="102" mass="12022">MALINLETTLQRVCTTLAKLTPTQGLEILSYKRNRGITILKLDEKTFLVRERGYEKGEFRVSESDLPKLLKSLMKREFPRSRKLRIYRLAGPDEMERPRKKL</sequence>
<reference evidence="1 2" key="1">
    <citation type="submission" date="2018-12" db="EMBL/GenBank/DDBJ databases">
        <title>Genome sequence from the cellulolytic species, Caldicellulosiruptor changbaiensis.</title>
        <authorList>
            <person name="Blumer-Schuette S.E."/>
            <person name="Mendoza C."/>
        </authorList>
    </citation>
    <scope>NUCLEOTIDE SEQUENCE [LARGE SCALE GENOMIC DNA]</scope>
    <source>
        <strain evidence="1 2">CBS-Z</strain>
    </source>
</reference>
<dbReference type="RefSeq" id="WP_013404033.1">
    <property type="nucleotide sequence ID" value="NZ_CP034791.1"/>
</dbReference>
<protein>
    <submittedName>
        <fullName evidence="1">Uncharacterized protein</fullName>
    </submittedName>
</protein>
<organism evidence="1 2">
    <name type="scientific">Caldicellulosiruptor changbaiensis</name>
    <dbReference type="NCBI Taxonomy" id="1222016"/>
    <lineage>
        <taxon>Bacteria</taxon>
        <taxon>Bacillati</taxon>
        <taxon>Bacillota</taxon>
        <taxon>Bacillota incertae sedis</taxon>
        <taxon>Caldicellulosiruptorales</taxon>
        <taxon>Caldicellulosiruptoraceae</taxon>
        <taxon>Caldicellulosiruptor</taxon>
    </lineage>
</organism>
<name>A0A3T0D324_9FIRM</name>
<dbReference type="EMBL" id="CP034791">
    <property type="protein sequence ID" value="AZT89615.1"/>
    <property type="molecule type" value="Genomic_DNA"/>
</dbReference>
<dbReference type="Proteomes" id="UP000282930">
    <property type="component" value="Chromosome"/>
</dbReference>
<dbReference type="KEGG" id="ccha:ELD05_02450"/>